<dbReference type="OrthoDB" id="9797178at2"/>
<accession>A0A518AXZ9</accession>
<dbReference type="EMBL" id="CP036279">
    <property type="protein sequence ID" value="QDU59607.1"/>
    <property type="molecule type" value="Genomic_DNA"/>
</dbReference>
<evidence type="ECO:0000313" key="2">
    <source>
        <dbReference type="EMBL" id="QDU59607.1"/>
    </source>
</evidence>
<dbReference type="PANTHER" id="PTHR43617:SF2">
    <property type="entry name" value="UPF0039 PROTEIN SLL0451"/>
    <property type="match status" value="1"/>
</dbReference>
<evidence type="ECO:0000313" key="3">
    <source>
        <dbReference type="Proteomes" id="UP000317093"/>
    </source>
</evidence>
<sequence length="170" mass="18555">MTAAIRPEAEQDREAIWNVNQAAFEGDYEANLVDALRGGGFVEMSLVAEVVGEIVGHILFSRVTIVTNVGTVDALSLAPMAVLPSHQRQGIGSRLVEEGLEACRERGHRFVVVLGHPEFYPRFEFSSKLAERLQSPFGGGEAWMALELVPGALEGIEGRVEYSPPFMSLE</sequence>
<proteinExistence type="predicted"/>
<dbReference type="InterPro" id="IPR016181">
    <property type="entry name" value="Acyl_CoA_acyltransferase"/>
</dbReference>
<dbReference type="InterPro" id="IPR000182">
    <property type="entry name" value="GNAT_dom"/>
</dbReference>
<dbReference type="Gene3D" id="3.40.630.30">
    <property type="match status" value="1"/>
</dbReference>
<dbReference type="AlphaFoldDB" id="A0A518AXZ9"/>
<name>A0A518AXZ9_9BACT</name>
<dbReference type="PROSITE" id="PS51186">
    <property type="entry name" value="GNAT"/>
    <property type="match status" value="1"/>
</dbReference>
<evidence type="ECO:0000259" key="1">
    <source>
        <dbReference type="PROSITE" id="PS51186"/>
    </source>
</evidence>
<keyword evidence="3" id="KW-1185">Reference proteome</keyword>
<dbReference type="Proteomes" id="UP000317093">
    <property type="component" value="Chromosome"/>
</dbReference>
<dbReference type="SUPFAM" id="SSF55729">
    <property type="entry name" value="Acyl-CoA N-acyltransferases (Nat)"/>
    <property type="match status" value="1"/>
</dbReference>
<dbReference type="CDD" id="cd04301">
    <property type="entry name" value="NAT_SF"/>
    <property type="match status" value="1"/>
</dbReference>
<gene>
    <name evidence="2" type="ORF">Pan216_04380</name>
</gene>
<protein>
    <recommendedName>
        <fullName evidence="1">N-acetyltransferase domain-containing protein</fullName>
    </recommendedName>
</protein>
<organism evidence="2 3">
    <name type="scientific">Kolteria novifilia</name>
    <dbReference type="NCBI Taxonomy" id="2527975"/>
    <lineage>
        <taxon>Bacteria</taxon>
        <taxon>Pseudomonadati</taxon>
        <taxon>Planctomycetota</taxon>
        <taxon>Planctomycetia</taxon>
        <taxon>Kolteriales</taxon>
        <taxon>Kolteriaceae</taxon>
        <taxon>Kolteria</taxon>
    </lineage>
</organism>
<dbReference type="RefSeq" id="WP_145254150.1">
    <property type="nucleotide sequence ID" value="NZ_CP036279.1"/>
</dbReference>
<dbReference type="GO" id="GO:0016747">
    <property type="term" value="F:acyltransferase activity, transferring groups other than amino-acyl groups"/>
    <property type="evidence" value="ECO:0007669"/>
    <property type="project" value="InterPro"/>
</dbReference>
<reference evidence="2 3" key="1">
    <citation type="submission" date="2019-02" db="EMBL/GenBank/DDBJ databases">
        <title>Deep-cultivation of Planctomycetes and their phenomic and genomic characterization uncovers novel biology.</title>
        <authorList>
            <person name="Wiegand S."/>
            <person name="Jogler M."/>
            <person name="Boedeker C."/>
            <person name="Pinto D."/>
            <person name="Vollmers J."/>
            <person name="Rivas-Marin E."/>
            <person name="Kohn T."/>
            <person name="Peeters S.H."/>
            <person name="Heuer A."/>
            <person name="Rast P."/>
            <person name="Oberbeckmann S."/>
            <person name="Bunk B."/>
            <person name="Jeske O."/>
            <person name="Meyerdierks A."/>
            <person name="Storesund J.E."/>
            <person name="Kallscheuer N."/>
            <person name="Luecker S."/>
            <person name="Lage O.M."/>
            <person name="Pohl T."/>
            <person name="Merkel B.J."/>
            <person name="Hornburger P."/>
            <person name="Mueller R.-W."/>
            <person name="Bruemmer F."/>
            <person name="Labrenz M."/>
            <person name="Spormann A.M."/>
            <person name="Op den Camp H."/>
            <person name="Overmann J."/>
            <person name="Amann R."/>
            <person name="Jetten M.S.M."/>
            <person name="Mascher T."/>
            <person name="Medema M.H."/>
            <person name="Devos D.P."/>
            <person name="Kaster A.-K."/>
            <person name="Ovreas L."/>
            <person name="Rohde M."/>
            <person name="Galperin M.Y."/>
            <person name="Jogler C."/>
        </authorList>
    </citation>
    <scope>NUCLEOTIDE SEQUENCE [LARGE SCALE GENOMIC DNA]</scope>
    <source>
        <strain evidence="2 3">Pan216</strain>
    </source>
</reference>
<dbReference type="KEGG" id="knv:Pan216_04380"/>
<feature type="domain" description="N-acetyltransferase" evidence="1">
    <location>
        <begin position="3"/>
        <end position="149"/>
    </location>
</feature>
<dbReference type="PANTHER" id="PTHR43617">
    <property type="entry name" value="L-AMINO ACID N-ACETYLTRANSFERASE"/>
    <property type="match status" value="1"/>
</dbReference>
<dbReference type="InterPro" id="IPR050276">
    <property type="entry name" value="MshD_Acetyltransferase"/>
</dbReference>
<dbReference type="Pfam" id="PF00583">
    <property type="entry name" value="Acetyltransf_1"/>
    <property type="match status" value="1"/>
</dbReference>